<dbReference type="InterPro" id="IPR020084">
    <property type="entry name" value="NUDIX_hydrolase_CS"/>
</dbReference>
<evidence type="ECO:0000256" key="1">
    <source>
        <dbReference type="ARBA" id="ARBA00005582"/>
    </source>
</evidence>
<evidence type="ECO:0000313" key="6">
    <source>
        <dbReference type="Proteomes" id="UP000641954"/>
    </source>
</evidence>
<evidence type="ECO:0000313" key="5">
    <source>
        <dbReference type="EMBL" id="MBD2547491.1"/>
    </source>
</evidence>
<dbReference type="PANTHER" id="PTHR43736:SF1">
    <property type="entry name" value="DIHYDRONEOPTERIN TRIPHOSPHATE DIPHOSPHATASE"/>
    <property type="match status" value="1"/>
</dbReference>
<comment type="similarity">
    <text evidence="1 3">Belongs to the Nudix hydrolase family.</text>
</comment>
<dbReference type="PROSITE" id="PS00893">
    <property type="entry name" value="NUDIX_BOX"/>
    <property type="match status" value="1"/>
</dbReference>
<dbReference type="PANTHER" id="PTHR43736">
    <property type="entry name" value="ADP-RIBOSE PYROPHOSPHATASE"/>
    <property type="match status" value="1"/>
</dbReference>
<evidence type="ECO:0000259" key="4">
    <source>
        <dbReference type="PROSITE" id="PS51462"/>
    </source>
</evidence>
<dbReference type="SUPFAM" id="SSF55811">
    <property type="entry name" value="Nudix"/>
    <property type="match status" value="1"/>
</dbReference>
<reference evidence="5 6" key="1">
    <citation type="journal article" date="2020" name="ISME J.">
        <title>Comparative genomics reveals insights into cyanobacterial evolution and habitat adaptation.</title>
        <authorList>
            <person name="Chen M.Y."/>
            <person name="Teng W.K."/>
            <person name="Zhao L."/>
            <person name="Hu C.X."/>
            <person name="Zhou Y.K."/>
            <person name="Han B.P."/>
            <person name="Song L.R."/>
            <person name="Shu W.S."/>
        </authorList>
    </citation>
    <scope>NUCLEOTIDE SEQUENCE [LARGE SCALE GENOMIC DNA]</scope>
    <source>
        <strain evidence="5 6">FACHB-1370</strain>
    </source>
</reference>
<dbReference type="RefSeq" id="WP_190880630.1">
    <property type="nucleotide sequence ID" value="NZ_JACJSK010000074.1"/>
</dbReference>
<proteinExistence type="inferred from homology"/>
<organism evidence="5 6">
    <name type="scientific">Planktothricoides raciborskii FACHB-1370</name>
    <dbReference type="NCBI Taxonomy" id="2949576"/>
    <lineage>
        <taxon>Bacteria</taxon>
        <taxon>Bacillati</taxon>
        <taxon>Cyanobacteriota</taxon>
        <taxon>Cyanophyceae</taxon>
        <taxon>Oscillatoriophycideae</taxon>
        <taxon>Oscillatoriales</taxon>
        <taxon>Oscillatoriaceae</taxon>
        <taxon>Planktothricoides</taxon>
    </lineage>
</organism>
<dbReference type="Pfam" id="PF00293">
    <property type="entry name" value="NUDIX"/>
    <property type="match status" value="1"/>
</dbReference>
<dbReference type="PROSITE" id="PS51462">
    <property type="entry name" value="NUDIX"/>
    <property type="match status" value="1"/>
</dbReference>
<comment type="caution">
    <text evidence="5">The sequence shown here is derived from an EMBL/GenBank/DDBJ whole genome shotgun (WGS) entry which is preliminary data.</text>
</comment>
<dbReference type="InterPro" id="IPR015797">
    <property type="entry name" value="NUDIX_hydrolase-like_dom_sf"/>
</dbReference>
<dbReference type="EMBL" id="JACJSK010000074">
    <property type="protein sequence ID" value="MBD2547491.1"/>
    <property type="molecule type" value="Genomic_DNA"/>
</dbReference>
<dbReference type="Proteomes" id="UP000641954">
    <property type="component" value="Unassembled WGS sequence"/>
</dbReference>
<dbReference type="InterPro" id="IPR000086">
    <property type="entry name" value="NUDIX_hydrolase_dom"/>
</dbReference>
<sequence length="148" mass="17202">MNTKLRHVSLGILHQDSKFLLQLRDNIPTINHPGYWAFFGGHVEPNETPEAAVKRELEEEIGYAPGVISWFDSFVTPEVVRHIYYGDLTVDMNQLVLNEGWDMGLWTVEEILRGDRYSEKAGEVRPLSRPHQDILIQFIQQHFPELFD</sequence>
<gene>
    <name evidence="5" type="ORF">H6G72_27425</name>
</gene>
<protein>
    <submittedName>
        <fullName evidence="5">NUDIX hydrolase</fullName>
    </submittedName>
</protein>
<evidence type="ECO:0000256" key="2">
    <source>
        <dbReference type="ARBA" id="ARBA00022801"/>
    </source>
</evidence>
<dbReference type="CDD" id="cd18882">
    <property type="entry name" value="NUDIX_Hydrolase"/>
    <property type="match status" value="1"/>
</dbReference>
<name>A0ABR8ELE5_9CYAN</name>
<keyword evidence="6" id="KW-1185">Reference proteome</keyword>
<keyword evidence="2 3" id="KW-0378">Hydrolase</keyword>
<dbReference type="PRINTS" id="PR00502">
    <property type="entry name" value="NUDIXFAMILY"/>
</dbReference>
<dbReference type="GO" id="GO:0016787">
    <property type="term" value="F:hydrolase activity"/>
    <property type="evidence" value="ECO:0007669"/>
    <property type="project" value="UniProtKB-KW"/>
</dbReference>
<dbReference type="Gene3D" id="3.90.79.10">
    <property type="entry name" value="Nucleoside Triphosphate Pyrophosphohydrolase"/>
    <property type="match status" value="1"/>
</dbReference>
<accession>A0ABR8ELE5</accession>
<dbReference type="InterPro" id="IPR020476">
    <property type="entry name" value="Nudix_hydrolase"/>
</dbReference>
<evidence type="ECO:0000256" key="3">
    <source>
        <dbReference type="RuleBase" id="RU003476"/>
    </source>
</evidence>
<feature type="domain" description="Nudix hydrolase" evidence="4">
    <location>
        <begin position="3"/>
        <end position="130"/>
    </location>
</feature>